<organism evidence="6 7">
    <name type="scientific">Papilio machaon</name>
    <name type="common">Old World swallowtail butterfly</name>
    <dbReference type="NCBI Taxonomy" id="76193"/>
    <lineage>
        <taxon>Eukaryota</taxon>
        <taxon>Metazoa</taxon>
        <taxon>Ecdysozoa</taxon>
        <taxon>Arthropoda</taxon>
        <taxon>Hexapoda</taxon>
        <taxon>Insecta</taxon>
        <taxon>Pterygota</taxon>
        <taxon>Neoptera</taxon>
        <taxon>Endopterygota</taxon>
        <taxon>Lepidoptera</taxon>
        <taxon>Glossata</taxon>
        <taxon>Ditrysia</taxon>
        <taxon>Papilionoidea</taxon>
        <taxon>Papilionidae</taxon>
        <taxon>Papilioninae</taxon>
        <taxon>Papilio</taxon>
    </lineage>
</organism>
<comment type="caution">
    <text evidence="6">The sequence shown here is derived from an EMBL/GenBank/DDBJ whole genome shotgun (WGS) entry which is preliminary data.</text>
</comment>
<sequence>MNARPTGHATYVHFVWPVFFAIFLLVIFIAELAVGIAGYVKHDDIQNSIVRHLNTTIKDYPTNKEVQSTFDILQTDVSCS</sequence>
<dbReference type="EMBL" id="LADJ01034058">
    <property type="protein sequence ID" value="KPJ21261.1"/>
    <property type="molecule type" value="Genomic_DNA"/>
</dbReference>
<evidence type="ECO:0000313" key="7">
    <source>
        <dbReference type="Proteomes" id="UP000053240"/>
    </source>
</evidence>
<proteinExistence type="predicted"/>
<evidence type="ECO:0000256" key="2">
    <source>
        <dbReference type="ARBA" id="ARBA00022692"/>
    </source>
</evidence>
<accession>A0A0N0PFI0</accession>
<name>A0A0N0PFI0_PAPMA</name>
<evidence type="ECO:0000256" key="1">
    <source>
        <dbReference type="ARBA" id="ARBA00004141"/>
    </source>
</evidence>
<dbReference type="Proteomes" id="UP000053240">
    <property type="component" value="Unassembled WGS sequence"/>
</dbReference>
<dbReference type="AlphaFoldDB" id="A0A0N0PFI0"/>
<keyword evidence="7" id="KW-1185">Reference proteome</keyword>
<comment type="subcellular location">
    <subcellularLocation>
        <location evidence="1">Membrane</location>
        <topology evidence="1">Multi-pass membrane protein</topology>
    </subcellularLocation>
</comment>
<evidence type="ECO:0000256" key="5">
    <source>
        <dbReference type="SAM" id="Phobius"/>
    </source>
</evidence>
<evidence type="ECO:0000256" key="3">
    <source>
        <dbReference type="ARBA" id="ARBA00022989"/>
    </source>
</evidence>
<gene>
    <name evidence="6" type="ORF">RR48_00554</name>
</gene>
<dbReference type="InterPro" id="IPR018499">
    <property type="entry name" value="Tetraspanin/Peripherin"/>
</dbReference>
<feature type="transmembrane region" description="Helical" evidence="5">
    <location>
        <begin position="14"/>
        <end position="40"/>
    </location>
</feature>
<evidence type="ECO:0000313" key="6">
    <source>
        <dbReference type="EMBL" id="KPJ21261.1"/>
    </source>
</evidence>
<evidence type="ECO:0000256" key="4">
    <source>
        <dbReference type="ARBA" id="ARBA00023136"/>
    </source>
</evidence>
<dbReference type="STRING" id="76193.A0A0N0PFI0"/>
<keyword evidence="3 5" id="KW-1133">Transmembrane helix</keyword>
<dbReference type="Pfam" id="PF00335">
    <property type="entry name" value="Tetraspanin"/>
    <property type="match status" value="1"/>
</dbReference>
<protein>
    <submittedName>
        <fullName evidence="6">CD63 antigen</fullName>
    </submittedName>
</protein>
<keyword evidence="4 5" id="KW-0472">Membrane</keyword>
<keyword evidence="2 5" id="KW-0812">Transmembrane</keyword>
<dbReference type="GO" id="GO:0016020">
    <property type="term" value="C:membrane"/>
    <property type="evidence" value="ECO:0007669"/>
    <property type="project" value="UniProtKB-SubCell"/>
</dbReference>
<reference evidence="6 7" key="1">
    <citation type="journal article" date="2015" name="Nat. Commun.">
        <title>Outbred genome sequencing and CRISPR/Cas9 gene editing in butterflies.</title>
        <authorList>
            <person name="Li X."/>
            <person name="Fan D."/>
            <person name="Zhang W."/>
            <person name="Liu G."/>
            <person name="Zhang L."/>
            <person name="Zhao L."/>
            <person name="Fang X."/>
            <person name="Chen L."/>
            <person name="Dong Y."/>
            <person name="Chen Y."/>
            <person name="Ding Y."/>
            <person name="Zhao R."/>
            <person name="Feng M."/>
            <person name="Zhu Y."/>
            <person name="Feng Y."/>
            <person name="Jiang X."/>
            <person name="Zhu D."/>
            <person name="Xiang H."/>
            <person name="Feng X."/>
            <person name="Li S."/>
            <person name="Wang J."/>
            <person name="Zhang G."/>
            <person name="Kronforst M.R."/>
            <person name="Wang W."/>
        </authorList>
    </citation>
    <scope>NUCLEOTIDE SEQUENCE [LARGE SCALE GENOMIC DNA]</scope>
    <source>
        <strain evidence="6">Ya'a_city_454_Pm</strain>
        <tissue evidence="6">Whole body</tissue>
    </source>
</reference>
<dbReference type="InParanoid" id="A0A0N0PFI0"/>